<name>A0ABW8J5Z8_9GAMM</name>
<protein>
    <submittedName>
        <fullName evidence="1">Uncharacterized protein</fullName>
    </submittedName>
</protein>
<gene>
    <name evidence="1" type="ORF">ISP25_11240</name>
</gene>
<organism evidence="1 2">
    <name type="scientific">Rhodanobacter hydrolyticus</name>
    <dbReference type="NCBI Taxonomy" id="2250595"/>
    <lineage>
        <taxon>Bacteria</taxon>
        <taxon>Pseudomonadati</taxon>
        <taxon>Pseudomonadota</taxon>
        <taxon>Gammaproteobacteria</taxon>
        <taxon>Lysobacterales</taxon>
        <taxon>Rhodanobacteraceae</taxon>
        <taxon>Rhodanobacter</taxon>
    </lineage>
</organism>
<dbReference type="RefSeq" id="WP_404613951.1">
    <property type="nucleotide sequence ID" value="NZ_JADIKK010000008.1"/>
</dbReference>
<evidence type="ECO:0000313" key="1">
    <source>
        <dbReference type="EMBL" id="MFK2877643.1"/>
    </source>
</evidence>
<evidence type="ECO:0000313" key="2">
    <source>
        <dbReference type="Proteomes" id="UP001620339"/>
    </source>
</evidence>
<sequence length="227" mass="25346">MHIEPPNTRLGSFRDFAKHYLMIVLSILTALGLEAWIEHTHHARAAEEANQHIRTELLANLADIRKSIKSNERLMAPLQHLDATVAADIRGNLPDATINQHIEAQKSAFTLSINWPTFASQSWDVAVANQSASWIDDAQLRRYSQAYADLRETSDWFSHDGVILLDVPAMERLHTRIDFDAPVNPLEFAGSVRQMLHTSTEAQSHLQQLENHLLDALGNGADGGAPH</sequence>
<dbReference type="EMBL" id="JADIKK010000008">
    <property type="protein sequence ID" value="MFK2877643.1"/>
    <property type="molecule type" value="Genomic_DNA"/>
</dbReference>
<accession>A0ABW8J5Z8</accession>
<dbReference type="Proteomes" id="UP001620339">
    <property type="component" value="Unassembled WGS sequence"/>
</dbReference>
<comment type="caution">
    <text evidence="1">The sequence shown here is derived from an EMBL/GenBank/DDBJ whole genome shotgun (WGS) entry which is preliminary data.</text>
</comment>
<keyword evidence="2" id="KW-1185">Reference proteome</keyword>
<reference evidence="1 2" key="1">
    <citation type="submission" date="2020-10" db="EMBL/GenBank/DDBJ databases">
        <title>Phylogeny of dyella-like bacteria.</title>
        <authorList>
            <person name="Fu J."/>
        </authorList>
    </citation>
    <scope>NUCLEOTIDE SEQUENCE [LARGE SCALE GENOMIC DNA]</scope>
    <source>
        <strain evidence="1 2">KACC 19113</strain>
    </source>
</reference>
<proteinExistence type="predicted"/>